<dbReference type="PANTHER" id="PTHR30346:SF26">
    <property type="entry name" value="HYDROGEN PEROXIDE-INDUCIBLE GENES ACTIVATOR"/>
    <property type="match status" value="1"/>
</dbReference>
<dbReference type="GO" id="GO:0003700">
    <property type="term" value="F:DNA-binding transcription factor activity"/>
    <property type="evidence" value="ECO:0007669"/>
    <property type="project" value="InterPro"/>
</dbReference>
<protein>
    <submittedName>
        <fullName evidence="7">LysR family hydrogen peroxide-inducible transcriptional activator</fullName>
    </submittedName>
</protein>
<sequence length="337" mass="36651">MARALLPRSREAPAARLAETPTMTLTELKYIVAVARAKHFGHAAEACFVAQPTLSVAIKKLEDELGVLLFERGGSEVSVTPLGAQIVAQAERVLEQTAAIKELAKQNKDPLAGPLRLGVIYTIGPYLLPPLVKNLIETVPQMPLVLQENFTHKLLELLRQGELDAAIMALPLPDHGMAVQPLYDEPFIVAMPKHHPWAKRKEISAEDLKSETMLLLGAGHCFRDQVLEVCPEMARFSAPGGGTGMQRTFEGSSLETIRHMVASGIGLTVLPRASVTDLSESNGLLAYVPFTRPAPSRRVVIAWRKSFTRRAAIDAVMQAVSECHLAGVEMITYEAAA</sequence>
<dbReference type="SUPFAM" id="SSF46785">
    <property type="entry name" value="Winged helix' DNA-binding domain"/>
    <property type="match status" value="1"/>
</dbReference>
<dbReference type="PROSITE" id="PS50931">
    <property type="entry name" value="HTH_LYSR"/>
    <property type="match status" value="1"/>
</dbReference>
<keyword evidence="4" id="KW-0010">Activator</keyword>
<evidence type="ECO:0000256" key="5">
    <source>
        <dbReference type="ARBA" id="ARBA00023163"/>
    </source>
</evidence>
<organism evidence="7 8">
    <name type="scientific">Massilia aurea</name>
    <dbReference type="NCBI Taxonomy" id="373040"/>
    <lineage>
        <taxon>Bacteria</taxon>
        <taxon>Pseudomonadati</taxon>
        <taxon>Pseudomonadota</taxon>
        <taxon>Betaproteobacteria</taxon>
        <taxon>Burkholderiales</taxon>
        <taxon>Oxalobacteraceae</taxon>
        <taxon>Telluria group</taxon>
        <taxon>Massilia</taxon>
    </lineage>
</organism>
<dbReference type="InterPro" id="IPR000847">
    <property type="entry name" value="LysR_HTH_N"/>
</dbReference>
<dbReference type="Gene3D" id="3.40.190.10">
    <property type="entry name" value="Periplasmic binding protein-like II"/>
    <property type="match status" value="2"/>
</dbReference>
<evidence type="ECO:0000259" key="6">
    <source>
        <dbReference type="PROSITE" id="PS50931"/>
    </source>
</evidence>
<dbReference type="EMBL" id="JACHBX010000005">
    <property type="protein sequence ID" value="MBB6136053.1"/>
    <property type="molecule type" value="Genomic_DNA"/>
</dbReference>
<dbReference type="Proteomes" id="UP000540787">
    <property type="component" value="Unassembled WGS sequence"/>
</dbReference>
<dbReference type="FunFam" id="1.10.10.10:FF:000001">
    <property type="entry name" value="LysR family transcriptional regulator"/>
    <property type="match status" value="1"/>
</dbReference>
<dbReference type="InterPro" id="IPR036388">
    <property type="entry name" value="WH-like_DNA-bd_sf"/>
</dbReference>
<evidence type="ECO:0000313" key="7">
    <source>
        <dbReference type="EMBL" id="MBB6136053.1"/>
    </source>
</evidence>
<dbReference type="Pfam" id="PF03466">
    <property type="entry name" value="LysR_substrate"/>
    <property type="match status" value="1"/>
</dbReference>
<dbReference type="CDD" id="cd08411">
    <property type="entry name" value="PBP2_OxyR"/>
    <property type="match status" value="1"/>
</dbReference>
<dbReference type="InterPro" id="IPR005119">
    <property type="entry name" value="LysR_subst-bd"/>
</dbReference>
<reference evidence="7 8" key="1">
    <citation type="submission" date="2020-08" db="EMBL/GenBank/DDBJ databases">
        <title>The Agave Microbiome: Exploring the role of microbial communities in plant adaptations to desert environments.</title>
        <authorList>
            <person name="Partida-Martinez L.P."/>
        </authorList>
    </citation>
    <scope>NUCLEOTIDE SEQUENCE [LARGE SCALE GENOMIC DNA]</scope>
    <source>
        <strain evidence="7 8">AT3.2</strain>
    </source>
</reference>
<accession>A0A7W9X434</accession>
<comment type="caution">
    <text evidence="7">The sequence shown here is derived from an EMBL/GenBank/DDBJ whole genome shotgun (WGS) entry which is preliminary data.</text>
</comment>
<dbReference type="InterPro" id="IPR036390">
    <property type="entry name" value="WH_DNA-bd_sf"/>
</dbReference>
<evidence type="ECO:0000256" key="2">
    <source>
        <dbReference type="ARBA" id="ARBA00023015"/>
    </source>
</evidence>
<dbReference type="Gene3D" id="1.10.10.10">
    <property type="entry name" value="Winged helix-like DNA-binding domain superfamily/Winged helix DNA-binding domain"/>
    <property type="match status" value="1"/>
</dbReference>
<evidence type="ECO:0000313" key="8">
    <source>
        <dbReference type="Proteomes" id="UP000540787"/>
    </source>
</evidence>
<keyword evidence="5" id="KW-0804">Transcription</keyword>
<name>A0A7W9X434_9BURK</name>
<comment type="similarity">
    <text evidence="1">Belongs to the LysR transcriptional regulatory family.</text>
</comment>
<keyword evidence="2" id="KW-0805">Transcription regulation</keyword>
<dbReference type="Pfam" id="PF00126">
    <property type="entry name" value="HTH_1"/>
    <property type="match status" value="1"/>
</dbReference>
<dbReference type="GO" id="GO:0003677">
    <property type="term" value="F:DNA binding"/>
    <property type="evidence" value="ECO:0007669"/>
    <property type="project" value="UniProtKB-KW"/>
</dbReference>
<feature type="domain" description="HTH lysR-type" evidence="6">
    <location>
        <begin position="23"/>
        <end position="80"/>
    </location>
</feature>
<gene>
    <name evidence="7" type="ORF">HD842_004230</name>
</gene>
<dbReference type="AlphaFoldDB" id="A0A7W9X434"/>
<dbReference type="PANTHER" id="PTHR30346">
    <property type="entry name" value="TRANSCRIPTIONAL DUAL REGULATOR HCAR-RELATED"/>
    <property type="match status" value="1"/>
</dbReference>
<evidence type="ECO:0000256" key="3">
    <source>
        <dbReference type="ARBA" id="ARBA00023125"/>
    </source>
</evidence>
<proteinExistence type="inferred from homology"/>
<evidence type="ECO:0000256" key="4">
    <source>
        <dbReference type="ARBA" id="ARBA00023159"/>
    </source>
</evidence>
<keyword evidence="8" id="KW-1185">Reference proteome</keyword>
<dbReference type="PRINTS" id="PR00039">
    <property type="entry name" value="HTHLYSR"/>
</dbReference>
<evidence type="ECO:0000256" key="1">
    <source>
        <dbReference type="ARBA" id="ARBA00009437"/>
    </source>
</evidence>
<dbReference type="SUPFAM" id="SSF53850">
    <property type="entry name" value="Periplasmic binding protein-like II"/>
    <property type="match status" value="1"/>
</dbReference>
<keyword evidence="3" id="KW-0238">DNA-binding</keyword>
<dbReference type="GO" id="GO:0032993">
    <property type="term" value="C:protein-DNA complex"/>
    <property type="evidence" value="ECO:0007669"/>
    <property type="project" value="TreeGrafter"/>
</dbReference>